<evidence type="ECO:0000256" key="10">
    <source>
        <dbReference type="SAM" id="Phobius"/>
    </source>
</evidence>
<evidence type="ECO:0000313" key="19">
    <source>
        <dbReference type="Proteomes" id="UP000504634"/>
    </source>
</evidence>
<dbReference type="Pfam" id="PF26181">
    <property type="entry name" value="Ig_NUP210_13th"/>
    <property type="match status" value="1"/>
</dbReference>
<keyword evidence="5 10" id="KW-1133">Transmembrane helix</keyword>
<dbReference type="InterPro" id="IPR055097">
    <property type="entry name" value="Ig_NUP210_2nd"/>
</dbReference>
<evidence type="ECO:0000259" key="14">
    <source>
        <dbReference type="Pfam" id="PF22967"/>
    </source>
</evidence>
<feature type="compositionally biased region" description="Low complexity" evidence="9">
    <location>
        <begin position="1824"/>
        <end position="1837"/>
    </location>
</feature>
<keyword evidence="7" id="KW-0325">Glycoprotein</keyword>
<dbReference type="Pfam" id="PF22963">
    <property type="entry name" value="Ig_NUP210_3rd"/>
    <property type="match status" value="1"/>
</dbReference>
<feature type="domain" description="NUP210 Ig-like" evidence="18">
    <location>
        <begin position="1164"/>
        <end position="1258"/>
    </location>
</feature>
<feature type="transmembrane region" description="Helical" evidence="10">
    <location>
        <begin position="1774"/>
        <end position="1800"/>
    </location>
</feature>
<dbReference type="InterPro" id="IPR057586">
    <property type="entry name" value="Ig_NUP210_16th"/>
</dbReference>
<dbReference type="Proteomes" id="UP000504634">
    <property type="component" value="Unplaced"/>
</dbReference>
<protein>
    <submittedName>
        <fullName evidence="20">Nuclear pore membrane glycoprotein 210</fullName>
    </submittedName>
</protein>
<feature type="domain" description="NUP210 Ig-like" evidence="12">
    <location>
        <begin position="638"/>
        <end position="732"/>
    </location>
</feature>
<organism evidence="19 20">
    <name type="scientific">Drosophila lebanonensis</name>
    <name type="common">Fruit fly</name>
    <name type="synonym">Scaptodrosophila lebanonensis</name>
    <dbReference type="NCBI Taxonomy" id="7225"/>
    <lineage>
        <taxon>Eukaryota</taxon>
        <taxon>Metazoa</taxon>
        <taxon>Ecdysozoa</taxon>
        <taxon>Arthropoda</taxon>
        <taxon>Hexapoda</taxon>
        <taxon>Insecta</taxon>
        <taxon>Pterygota</taxon>
        <taxon>Neoptera</taxon>
        <taxon>Endopterygota</taxon>
        <taxon>Diptera</taxon>
        <taxon>Brachycera</taxon>
        <taxon>Muscomorpha</taxon>
        <taxon>Ephydroidea</taxon>
        <taxon>Drosophilidae</taxon>
        <taxon>Scaptodrosophila</taxon>
    </lineage>
</organism>
<accession>A0A6J2SWQ9</accession>
<comment type="similarity">
    <text evidence="2">Belongs to the NUP210 family.</text>
</comment>
<dbReference type="GO" id="GO:0031965">
    <property type="term" value="C:nuclear membrane"/>
    <property type="evidence" value="ECO:0007669"/>
    <property type="project" value="UniProtKB-SubCell"/>
</dbReference>
<keyword evidence="4 11" id="KW-0732">Signal</keyword>
<dbReference type="PANTHER" id="PTHR23019">
    <property type="entry name" value="NUCLEAR PORE MEMBRANE GLYCOPROTEIN GP210-RELATED"/>
    <property type="match status" value="1"/>
</dbReference>
<dbReference type="OrthoDB" id="361283at2759"/>
<feature type="region of interest" description="Disordered" evidence="9">
    <location>
        <begin position="1821"/>
        <end position="1891"/>
    </location>
</feature>
<dbReference type="Pfam" id="PF24902">
    <property type="entry name" value="Ig_NUP210_9th"/>
    <property type="match status" value="1"/>
</dbReference>
<gene>
    <name evidence="20" type="primary">LOC115620042</name>
</gene>
<dbReference type="InterPro" id="IPR045197">
    <property type="entry name" value="NUP210-like"/>
</dbReference>
<comment type="subcellular location">
    <subcellularLocation>
        <location evidence="1">Nucleus membrane</location>
        <topology evidence="1">Single-pass membrane protein</topology>
    </subcellularLocation>
</comment>
<evidence type="ECO:0000256" key="1">
    <source>
        <dbReference type="ARBA" id="ARBA00004590"/>
    </source>
</evidence>
<dbReference type="InterPro" id="IPR058779">
    <property type="entry name" value="Ig_NUP210_13th"/>
</dbReference>
<name>A0A6J2SWQ9_DROLE</name>
<dbReference type="GeneID" id="115620042"/>
<evidence type="ECO:0000256" key="5">
    <source>
        <dbReference type="ARBA" id="ARBA00022989"/>
    </source>
</evidence>
<feature type="domain" description="NUP210 Ig-like" evidence="17">
    <location>
        <begin position="1461"/>
        <end position="1505"/>
    </location>
</feature>
<keyword evidence="19" id="KW-1185">Reference proteome</keyword>
<dbReference type="GO" id="GO:0005643">
    <property type="term" value="C:nuclear pore"/>
    <property type="evidence" value="ECO:0007669"/>
    <property type="project" value="TreeGrafter"/>
</dbReference>
<dbReference type="InterPro" id="IPR008964">
    <property type="entry name" value="Invasin/intimin_cell_adhesion"/>
</dbReference>
<feature type="domain" description="NUP210 Ig-like" evidence="13">
    <location>
        <begin position="234"/>
        <end position="316"/>
    </location>
</feature>
<evidence type="ECO:0000256" key="7">
    <source>
        <dbReference type="ARBA" id="ARBA00023180"/>
    </source>
</evidence>
<dbReference type="CTD" id="35512"/>
<evidence type="ECO:0000259" key="18">
    <source>
        <dbReference type="Pfam" id="PF26181"/>
    </source>
</evidence>
<evidence type="ECO:0000259" key="12">
    <source>
        <dbReference type="Pfam" id="PF22962"/>
    </source>
</evidence>
<dbReference type="InterPro" id="IPR055098">
    <property type="entry name" value="Ig_NUP210_3rd"/>
</dbReference>
<dbReference type="Pfam" id="PF22967">
    <property type="entry name" value="Ig_NUP210_1st"/>
    <property type="match status" value="1"/>
</dbReference>
<keyword evidence="6 10" id="KW-0472">Membrane</keyword>
<dbReference type="InterPro" id="IPR055096">
    <property type="entry name" value="Ig_NUP210_1st"/>
</dbReference>
<evidence type="ECO:0000256" key="11">
    <source>
        <dbReference type="SAM" id="SignalP"/>
    </source>
</evidence>
<evidence type="ECO:0000259" key="15">
    <source>
        <dbReference type="Pfam" id="PF22969"/>
    </source>
</evidence>
<dbReference type="InterPro" id="IPR056899">
    <property type="entry name" value="Ig_NUP210_9th"/>
</dbReference>
<dbReference type="Pfam" id="PF22969">
    <property type="entry name" value="Ig_NUP210_2nd"/>
    <property type="match status" value="1"/>
</dbReference>
<evidence type="ECO:0000256" key="9">
    <source>
        <dbReference type="SAM" id="MobiDB-lite"/>
    </source>
</evidence>
<dbReference type="InterPro" id="IPR055099">
    <property type="entry name" value="Ig_NUP210_7th"/>
</dbReference>
<feature type="chain" id="PRO_5026710400" evidence="11">
    <location>
        <begin position="22"/>
        <end position="1891"/>
    </location>
</feature>
<dbReference type="RefSeq" id="XP_030369021.1">
    <property type="nucleotide sequence ID" value="XM_030513161.1"/>
</dbReference>
<dbReference type="Pfam" id="PF22962">
    <property type="entry name" value="Ig_NUP210_7th"/>
    <property type="match status" value="1"/>
</dbReference>
<sequence length="1891" mass="211770">MRTAAFNLFLLLIVAVNIVHAAKLNFPRVLLPIFQDKSVNFTLEVVEHNCFKWTSSRQDLITVAPVYHGFSECAYQALITVQTREQRRNTAIIFAEEVSTGATLRCDVIVDVIDKLNVRTTTRQLYLEEAPETYELHAFDSQGNEFSTLEGVEFKWTISSPTRSVPPALRFLTFSDSPFHTVPKPLEKFEAEGIMGYMTLLEGINTGTSKVTVTMPQPEYNNVAPIEVYISVLANIIIEPSEVHIMTGDTVSFRILQLKMGKLHDITPNDQYYFEVEDINVAYIKGSSATGSRLGRTLVVLRDRNVPRDDSDNLPEKPKGPSAQLTVAEPQKLGISLLPHNNWLTVKGERHDVAFDLYASDGQKITLGTRYSIGSELDESLFTILKKTRNGSRLFGEAYKAGVTQVYGTYKDLSAQAELQIFDKLVLQPMKVILPYDPNTVKPQRLQFVSTGGDGNYVWFSGNPQVLQIDSKGLATTEIRDDRVKGAAKELLDSGSLLSSHTTVKVALAKNQKVAQMAQIYFLPPERLEIKQYNFETVLRDYVHLHVGIYAYVNNSYVPYTKCDNLLYQLDYAHQIFQLENNVEGEKLAPDACHVLRLRATAVGTTSLRISYTFQDKVLQDSVDLHVFEPLSVLNPLENEIVLPIGASRNVIYADGPQRIFTLEATLTKATKYNAQFIKVSEIEFDTQNSITAFTVLCREVGSTDFTYNVHNMLTKSNFAAYNAQITTKVHCVRPRFLKLYARQELRKSCPLEQRSSLLYLKDREDKFEIEIEVQDVKNRKLMNISSLVLEWEFAAGDERYHTDSIPHQQHTEEENYQTVRLPARDILVITLNEVAPNFRIKGTVARYDDKALAKNEIYPERPPFGVKNHKTGVITKPVIENEIRFHTVNSTLLPNDHVSIYLAPSYREGISIAQGSGFFQLELSESGIVQVDYDEKTKQLLLTPLRLGHVRLELIDRCLMNEPAHLSISVVGIGAINVLALDRVERTHSIDAIVKLYDSNDNLLHIDVSKLDVYELSELVFDSNILSVRLDEQQNLGPGEIRYSITGNNVGDTKIVFQAGKGDKQVSSDPLNVQVFAPIRLYPRNSTLIVGSSIQIYYQGGPQPNTNMIYSVHHNKVATMNSAIVTAHKLGSTKITGKCLLKNPVTGKDEIVSEDTVELRVVSLTAVEIRTPLVRIRSGAVMPATLWGQPDLSPMVLGTLENMHITWSANQNDVVEIFNVLTTAGIDYKSNDMISIRVRALNPGKVSITAVARLADGQKLSSTVDLIVFKTLELVAPKPITMDWILTAPRSTLQLKCNMDDALYKLDSQSSGIVSVTPDGIVHTKDTLGRDLIIAKTVDQTLPIGIEVKNVQYILVTLLPNIKLKHLEHKIPRGMNFVFKVSLHDNLGNEFSHNIEEVNGLRYDLATKDVVDVQIGNNLTIALNMPRETNNMIAISLKDITGVKHAEDYIKLSVAESEHIFPTKTIFSVGDIICFDSPLTLSSIWTSSNEQIVAINKNTGIARVLKHRHKLGEKIVVTSGDKVGLGGYLKYDLEVRESDAILFAKTLDIFSGSEYRAHLVLRNHIQTDKHTNLIAQNVSRCINHLDNVHVDAFTCRLVANDALGRKLLSLYKVKAIFDGLNSQYACELQLLSNFNELLSIVKTNNVLLEIQALIPTGVFDTMSLKLVPGIQVSPEALQMGDLKSQDLLISGLDKVLQKLQVIPSDTKYLSVEFIEHAHGQGKYKIHFADDFPLDVQLYVLVKSPETDQNIEVPVYGNTMLAQKCSSRPYSSTLFYRLIENLGFIITTVIIIVFSFWVYITCFQTQGVITLNSEAFQSDKSNISSQRSSPMSSPRSPFIASPNRSPFAEPQQRSQSRHMQHNLSPPVVSDESFIYGHPHLGSPRSARRGYN</sequence>
<evidence type="ECO:0000259" key="13">
    <source>
        <dbReference type="Pfam" id="PF22963"/>
    </source>
</evidence>
<evidence type="ECO:0000256" key="4">
    <source>
        <dbReference type="ARBA" id="ARBA00022729"/>
    </source>
</evidence>
<feature type="domain" description="NUP210 Ig-like" evidence="16">
    <location>
        <begin position="897"/>
        <end position="971"/>
    </location>
</feature>
<evidence type="ECO:0000313" key="20">
    <source>
        <dbReference type="RefSeq" id="XP_030369021.1"/>
    </source>
</evidence>
<feature type="domain" description="NUP210 Ig-like" evidence="14">
    <location>
        <begin position="22"/>
        <end position="111"/>
    </location>
</feature>
<proteinExistence type="inferred from homology"/>
<evidence type="ECO:0000259" key="17">
    <source>
        <dbReference type="Pfam" id="PF25354"/>
    </source>
</evidence>
<feature type="signal peptide" evidence="11">
    <location>
        <begin position="1"/>
        <end position="21"/>
    </location>
</feature>
<evidence type="ECO:0000256" key="6">
    <source>
        <dbReference type="ARBA" id="ARBA00023136"/>
    </source>
</evidence>
<dbReference type="Pfam" id="PF26182">
    <property type="entry name" value="Ig_NUP210_5th"/>
    <property type="match status" value="1"/>
</dbReference>
<keyword evidence="3 10" id="KW-0812">Transmembrane</keyword>
<reference evidence="20" key="1">
    <citation type="submission" date="2025-08" db="UniProtKB">
        <authorList>
            <consortium name="RefSeq"/>
        </authorList>
    </citation>
    <scope>IDENTIFICATION</scope>
    <source>
        <strain evidence="20">11010-0011.00</strain>
        <tissue evidence="20">Whole body</tissue>
    </source>
</reference>
<dbReference type="Pfam" id="PF25354">
    <property type="entry name" value="Ig_NUP210_16th"/>
    <property type="match status" value="1"/>
</dbReference>
<dbReference type="SUPFAM" id="SSF49373">
    <property type="entry name" value="Invasin/intimin cell-adhesion fragments"/>
    <property type="match status" value="1"/>
</dbReference>
<dbReference type="PANTHER" id="PTHR23019:SF0">
    <property type="entry name" value="NUCLEAR PORE MEMBRANE GLYCOPROTEIN 210"/>
    <property type="match status" value="1"/>
</dbReference>
<evidence type="ECO:0000256" key="2">
    <source>
        <dbReference type="ARBA" id="ARBA00007313"/>
    </source>
</evidence>
<feature type="domain" description="NUP210 Ig-like" evidence="15">
    <location>
        <begin position="120"/>
        <end position="225"/>
    </location>
</feature>
<evidence type="ECO:0000256" key="8">
    <source>
        <dbReference type="ARBA" id="ARBA00023242"/>
    </source>
</evidence>
<evidence type="ECO:0000256" key="3">
    <source>
        <dbReference type="ARBA" id="ARBA00022692"/>
    </source>
</evidence>
<evidence type="ECO:0000259" key="16">
    <source>
        <dbReference type="Pfam" id="PF24902"/>
    </source>
</evidence>
<keyword evidence="8" id="KW-0539">Nucleus</keyword>